<dbReference type="InterPro" id="IPR049278">
    <property type="entry name" value="MS_channel_C"/>
</dbReference>
<feature type="transmembrane region" description="Helical" evidence="8">
    <location>
        <begin position="508"/>
        <end position="539"/>
    </location>
</feature>
<evidence type="ECO:0000256" key="2">
    <source>
        <dbReference type="ARBA" id="ARBA00008017"/>
    </source>
</evidence>
<keyword evidence="3" id="KW-1003">Cell membrane</keyword>
<evidence type="ECO:0000256" key="8">
    <source>
        <dbReference type="SAM" id="Phobius"/>
    </source>
</evidence>
<evidence type="ECO:0000256" key="6">
    <source>
        <dbReference type="ARBA" id="ARBA00023136"/>
    </source>
</evidence>
<feature type="transmembrane region" description="Helical" evidence="8">
    <location>
        <begin position="482"/>
        <end position="502"/>
    </location>
</feature>
<dbReference type="InterPro" id="IPR006685">
    <property type="entry name" value="MscS_channel_2nd"/>
</dbReference>
<dbReference type="Pfam" id="PF00924">
    <property type="entry name" value="MS_channel_2nd"/>
    <property type="match status" value="1"/>
</dbReference>
<dbReference type="SUPFAM" id="SSF82689">
    <property type="entry name" value="Mechanosensitive channel protein MscS (YggB), C-terminal domain"/>
    <property type="match status" value="1"/>
</dbReference>
<evidence type="ECO:0000313" key="11">
    <source>
        <dbReference type="EMBL" id="MBK7677726.1"/>
    </source>
</evidence>
<evidence type="ECO:0000259" key="9">
    <source>
        <dbReference type="Pfam" id="PF00924"/>
    </source>
</evidence>
<dbReference type="Pfam" id="PF21082">
    <property type="entry name" value="MS_channel_3rd"/>
    <property type="match status" value="1"/>
</dbReference>
<dbReference type="InterPro" id="IPR010920">
    <property type="entry name" value="LSM_dom_sf"/>
</dbReference>
<comment type="similarity">
    <text evidence="2">Belongs to the MscS (TC 1.A.23) family.</text>
</comment>
<dbReference type="InterPro" id="IPR011014">
    <property type="entry name" value="MscS_channel_TM-2"/>
</dbReference>
<accession>A0A935Q4N8</accession>
<dbReference type="Gene3D" id="2.30.30.60">
    <property type="match status" value="1"/>
</dbReference>
<sequence length="713" mass="79297">MAEARRQQEAGQTKPGPGSDAQGLLVSDRQRILDRLVIAFIEQLSLLDELDELRRSPPEDPRKQALTADFAGPPPYSALRVDAVRDEHEAVKQRLQRLMATERALETLKAGQVEEQRRASEAIRLAEDKLTRTKGQEEVEKGRQTLEMATLRRQLAEANLANIGLSQNRSALEMKGLKTFSTEIEHLLARVLPEQRLSKDELEQQQALLRKELSRLNSEVDAVVAANTRRAAERERLVKVVARADSTAQEARQLQLVEAKLETERIQLMTLTWLQILVQGTSDAWAQRYVGLQSEDAATRQAVITGLSQARAELASRKQIFEELQQAARAEVRDQELRVDVGTSDATSAAYQAELLATMKERLLAYQRVERISSRLQQQLERWLDDFGFQGKSAGSEDWKLVALQLAQTMKGIWNFEMFAVEDSTLIDGKTVTVSYGVTIGKSIGALLLFLIGYWLFALLARRLQRLMVTRFKVDEQVAIVVRRWAMIALGLVLLVFILNLARIPLTAFAFMGGALAIGIGFGTQTIIKNVISGIIILFERKIRVGDIIALGGMTGRVVAVDLRASTVRGFDGVEAVVPNSSFLENQVVNWTYSDTRRRREIRIGIAYGSPVREAAEIIIGCAEDHGQVLKKPPPEVYFEDFGDSALLMVLVYWGELANDSRRIDSDLRFAIEKRLGAAGIAMPFPQRDVHLATSQPLAVRLAPAGESGGSAA</sequence>
<evidence type="ECO:0000313" key="12">
    <source>
        <dbReference type="Proteomes" id="UP000697998"/>
    </source>
</evidence>
<dbReference type="AlphaFoldDB" id="A0A935Q4N8"/>
<reference evidence="11 12" key="1">
    <citation type="submission" date="2020-10" db="EMBL/GenBank/DDBJ databases">
        <title>Connecting structure to function with the recovery of over 1000 high-quality activated sludge metagenome-assembled genomes encoding full-length rRNA genes using long-read sequencing.</title>
        <authorList>
            <person name="Singleton C.M."/>
            <person name="Petriglieri F."/>
            <person name="Kristensen J.M."/>
            <person name="Kirkegaard R.H."/>
            <person name="Michaelsen T.Y."/>
            <person name="Andersen M.H."/>
            <person name="Karst S.M."/>
            <person name="Dueholm M.S."/>
            <person name="Nielsen P.H."/>
            <person name="Albertsen M."/>
        </authorList>
    </citation>
    <scope>NUCLEOTIDE SEQUENCE [LARGE SCALE GENOMIC DNA]</scope>
    <source>
        <strain evidence="11">EsbW_18-Q3-R4-48_BATAC.285</strain>
    </source>
</reference>
<organism evidence="11 12">
    <name type="scientific">Candidatus Accumulibacter proximus</name>
    <dbReference type="NCBI Taxonomy" id="2954385"/>
    <lineage>
        <taxon>Bacteria</taxon>
        <taxon>Pseudomonadati</taxon>
        <taxon>Pseudomonadota</taxon>
        <taxon>Betaproteobacteria</taxon>
        <taxon>Candidatus Accumulibacter</taxon>
    </lineage>
</organism>
<evidence type="ECO:0000256" key="5">
    <source>
        <dbReference type="ARBA" id="ARBA00022989"/>
    </source>
</evidence>
<dbReference type="Gene3D" id="1.10.287.1260">
    <property type="match status" value="1"/>
</dbReference>
<feature type="domain" description="Mechanosensitive ion channel MscS C-terminal" evidence="10">
    <location>
        <begin position="601"/>
        <end position="683"/>
    </location>
</feature>
<evidence type="ECO:0000256" key="7">
    <source>
        <dbReference type="SAM" id="MobiDB-lite"/>
    </source>
</evidence>
<comment type="caution">
    <text evidence="11">The sequence shown here is derived from an EMBL/GenBank/DDBJ whole genome shotgun (WGS) entry which is preliminary data.</text>
</comment>
<dbReference type="EMBL" id="JADJMH010000040">
    <property type="protein sequence ID" value="MBK7677726.1"/>
    <property type="molecule type" value="Genomic_DNA"/>
</dbReference>
<evidence type="ECO:0000256" key="4">
    <source>
        <dbReference type="ARBA" id="ARBA00022692"/>
    </source>
</evidence>
<dbReference type="InterPro" id="IPR023408">
    <property type="entry name" value="MscS_beta-dom_sf"/>
</dbReference>
<feature type="transmembrane region" description="Helical" evidence="8">
    <location>
        <begin position="443"/>
        <end position="461"/>
    </location>
</feature>
<keyword evidence="5 8" id="KW-1133">Transmembrane helix</keyword>
<dbReference type="InterPro" id="IPR011066">
    <property type="entry name" value="MscS_channel_C_sf"/>
</dbReference>
<feature type="domain" description="Mechanosensitive ion channel MscS" evidence="9">
    <location>
        <begin position="526"/>
        <end position="592"/>
    </location>
</feature>
<dbReference type="PANTHER" id="PTHR30347:SF1">
    <property type="entry name" value="MECHANOSENSITIVE CHANNEL MSCK"/>
    <property type="match status" value="1"/>
</dbReference>
<gene>
    <name evidence="11" type="ORF">IPJ27_24950</name>
</gene>
<dbReference type="InterPro" id="IPR052702">
    <property type="entry name" value="MscS-like_channel"/>
</dbReference>
<dbReference type="GO" id="GO:0008381">
    <property type="term" value="F:mechanosensitive monoatomic ion channel activity"/>
    <property type="evidence" value="ECO:0007669"/>
    <property type="project" value="UniProtKB-ARBA"/>
</dbReference>
<comment type="subcellular location">
    <subcellularLocation>
        <location evidence="1">Cell membrane</location>
        <topology evidence="1">Multi-pass membrane protein</topology>
    </subcellularLocation>
</comment>
<name>A0A935Q4N8_9PROT</name>
<dbReference type="Gene3D" id="3.30.70.100">
    <property type="match status" value="1"/>
</dbReference>
<keyword evidence="6 8" id="KW-0472">Membrane</keyword>
<evidence type="ECO:0000256" key="1">
    <source>
        <dbReference type="ARBA" id="ARBA00004651"/>
    </source>
</evidence>
<evidence type="ECO:0000256" key="3">
    <source>
        <dbReference type="ARBA" id="ARBA00022475"/>
    </source>
</evidence>
<dbReference type="Proteomes" id="UP000697998">
    <property type="component" value="Unassembled WGS sequence"/>
</dbReference>
<feature type="region of interest" description="Disordered" evidence="7">
    <location>
        <begin position="1"/>
        <end position="23"/>
    </location>
</feature>
<proteinExistence type="inferred from homology"/>
<dbReference type="SUPFAM" id="SSF50182">
    <property type="entry name" value="Sm-like ribonucleoproteins"/>
    <property type="match status" value="1"/>
</dbReference>
<dbReference type="GO" id="GO:0005886">
    <property type="term" value="C:plasma membrane"/>
    <property type="evidence" value="ECO:0007669"/>
    <property type="project" value="UniProtKB-SubCell"/>
</dbReference>
<evidence type="ECO:0000259" key="10">
    <source>
        <dbReference type="Pfam" id="PF21082"/>
    </source>
</evidence>
<keyword evidence="4 8" id="KW-0812">Transmembrane</keyword>
<dbReference type="PANTHER" id="PTHR30347">
    <property type="entry name" value="POTASSIUM CHANNEL RELATED"/>
    <property type="match status" value="1"/>
</dbReference>
<protein>
    <submittedName>
        <fullName evidence="11">Mechanosensitive ion channel</fullName>
    </submittedName>
</protein>
<dbReference type="SUPFAM" id="SSF82861">
    <property type="entry name" value="Mechanosensitive channel protein MscS (YggB), transmembrane region"/>
    <property type="match status" value="1"/>
</dbReference>